<comment type="caution">
    <text evidence="2">The sequence shown here is derived from an EMBL/GenBank/DDBJ whole genome shotgun (WGS) entry which is preliminary data.</text>
</comment>
<dbReference type="InterPro" id="IPR030373">
    <property type="entry name" value="PABS_CS"/>
</dbReference>
<keyword evidence="2" id="KW-0808">Transferase</keyword>
<proteinExistence type="predicted"/>
<keyword evidence="2" id="KW-0489">Methyltransferase</keyword>
<protein>
    <submittedName>
        <fullName evidence="2">Class I SAM-dependent methyltransferase</fullName>
    </submittedName>
</protein>
<evidence type="ECO:0000259" key="1">
    <source>
        <dbReference type="Pfam" id="PF08242"/>
    </source>
</evidence>
<dbReference type="InterPro" id="IPR029063">
    <property type="entry name" value="SAM-dependent_MTases_sf"/>
</dbReference>
<dbReference type="Proteomes" id="UP001165297">
    <property type="component" value="Unassembled WGS sequence"/>
</dbReference>
<sequence>MSLADTGFDRVAAFYDPLARLVFGDALRQAQQAALAGLPTGRTQVLIIGGGTGWVLGEVLRRQPEAWVLYLEASAVMLAKSRETLLQLHPQRAAQVEFRLGTEQALGPGESFDAIITFFFLDLFAPERLRAILRRLNEARRPAAPWLVADFRPARPLWQRVLLSMMYSFFRLTTGISGRHMPDLALELGALGLQRRQQTLFFHGMAEGSVFS</sequence>
<accession>A0ABS8ABQ2</accession>
<reference evidence="2" key="1">
    <citation type="submission" date="2021-10" db="EMBL/GenBank/DDBJ databases">
        <authorList>
            <person name="Dean J.D."/>
            <person name="Kim M.K."/>
            <person name="Newey C.N."/>
            <person name="Stoker T.S."/>
            <person name="Thompson D.W."/>
            <person name="Grose J.H."/>
        </authorList>
    </citation>
    <scope>NUCLEOTIDE SEQUENCE</scope>
    <source>
        <strain evidence="2">BT635</strain>
    </source>
</reference>
<dbReference type="GO" id="GO:0008168">
    <property type="term" value="F:methyltransferase activity"/>
    <property type="evidence" value="ECO:0007669"/>
    <property type="project" value="UniProtKB-KW"/>
</dbReference>
<dbReference type="Gene3D" id="3.40.50.150">
    <property type="entry name" value="Vaccinia Virus protein VP39"/>
    <property type="match status" value="1"/>
</dbReference>
<dbReference type="Pfam" id="PF08242">
    <property type="entry name" value="Methyltransf_12"/>
    <property type="match status" value="1"/>
</dbReference>
<dbReference type="SUPFAM" id="SSF53335">
    <property type="entry name" value="S-adenosyl-L-methionine-dependent methyltransferases"/>
    <property type="match status" value="1"/>
</dbReference>
<dbReference type="EMBL" id="JAJADQ010000004">
    <property type="protein sequence ID" value="MCB2377716.1"/>
    <property type="molecule type" value="Genomic_DNA"/>
</dbReference>
<organism evidence="2 3">
    <name type="scientific">Hymenobacter nitidus</name>
    <dbReference type="NCBI Taxonomy" id="2880929"/>
    <lineage>
        <taxon>Bacteria</taxon>
        <taxon>Pseudomonadati</taxon>
        <taxon>Bacteroidota</taxon>
        <taxon>Cytophagia</taxon>
        <taxon>Cytophagales</taxon>
        <taxon>Hymenobacteraceae</taxon>
        <taxon>Hymenobacter</taxon>
    </lineage>
</organism>
<dbReference type="RefSeq" id="WP_226184901.1">
    <property type="nucleotide sequence ID" value="NZ_JAJADQ010000004.1"/>
</dbReference>
<dbReference type="GO" id="GO:0032259">
    <property type="term" value="P:methylation"/>
    <property type="evidence" value="ECO:0007669"/>
    <property type="project" value="UniProtKB-KW"/>
</dbReference>
<gene>
    <name evidence="2" type="ORF">LGH70_08995</name>
</gene>
<dbReference type="CDD" id="cd02440">
    <property type="entry name" value="AdoMet_MTases"/>
    <property type="match status" value="1"/>
</dbReference>
<dbReference type="InterPro" id="IPR013217">
    <property type="entry name" value="Methyltransf_12"/>
</dbReference>
<evidence type="ECO:0000313" key="2">
    <source>
        <dbReference type="EMBL" id="MCB2377716.1"/>
    </source>
</evidence>
<feature type="domain" description="Methyltransferase type 12" evidence="1">
    <location>
        <begin position="46"/>
        <end position="142"/>
    </location>
</feature>
<keyword evidence="3" id="KW-1185">Reference proteome</keyword>
<name>A0ABS8ABQ2_9BACT</name>
<dbReference type="PROSITE" id="PS01330">
    <property type="entry name" value="PABS_1"/>
    <property type="match status" value="1"/>
</dbReference>
<evidence type="ECO:0000313" key="3">
    <source>
        <dbReference type="Proteomes" id="UP001165297"/>
    </source>
</evidence>